<dbReference type="EMBL" id="JADGJH010002196">
    <property type="protein sequence ID" value="KAJ3101906.1"/>
    <property type="molecule type" value="Genomic_DNA"/>
</dbReference>
<dbReference type="PANTHER" id="PTHR38421">
    <property type="entry name" value="TRANSMEMBRANE PROTEIN USGS"/>
    <property type="match status" value="1"/>
</dbReference>
<keyword evidence="3" id="KW-1185">Reference proteome</keyword>
<feature type="transmembrane region" description="Helical" evidence="1">
    <location>
        <begin position="216"/>
        <end position="242"/>
    </location>
</feature>
<evidence type="ECO:0000313" key="3">
    <source>
        <dbReference type="Proteomes" id="UP001211907"/>
    </source>
</evidence>
<accession>A0AAD5ST24</accession>
<comment type="caution">
    <text evidence="2">The sequence shown here is derived from an EMBL/GenBank/DDBJ whole genome shotgun (WGS) entry which is preliminary data.</text>
</comment>
<feature type="transmembrane region" description="Helical" evidence="1">
    <location>
        <begin position="248"/>
        <end position="268"/>
    </location>
</feature>
<gene>
    <name evidence="2" type="ORF">HK100_004450</name>
</gene>
<dbReference type="PANTHER" id="PTHR38421:SF1">
    <property type="entry name" value="TRANSMEMBRANE PROTEIN"/>
    <property type="match status" value="1"/>
</dbReference>
<protein>
    <submittedName>
        <fullName evidence="2">Uncharacterized protein</fullName>
    </submittedName>
</protein>
<keyword evidence="1" id="KW-0472">Membrane</keyword>
<evidence type="ECO:0000313" key="2">
    <source>
        <dbReference type="EMBL" id="KAJ3101906.1"/>
    </source>
</evidence>
<organism evidence="2 3">
    <name type="scientific">Physocladia obscura</name>
    <dbReference type="NCBI Taxonomy" id="109957"/>
    <lineage>
        <taxon>Eukaryota</taxon>
        <taxon>Fungi</taxon>
        <taxon>Fungi incertae sedis</taxon>
        <taxon>Chytridiomycota</taxon>
        <taxon>Chytridiomycota incertae sedis</taxon>
        <taxon>Chytridiomycetes</taxon>
        <taxon>Chytridiales</taxon>
        <taxon>Chytriomycetaceae</taxon>
        <taxon>Physocladia</taxon>
    </lineage>
</organism>
<keyword evidence="1" id="KW-1133">Transmembrane helix</keyword>
<dbReference type="Proteomes" id="UP001211907">
    <property type="component" value="Unassembled WGS sequence"/>
</dbReference>
<sequence length="425" mass="47859">MATLQTLVINARSLLAVRQIEHNKFVITHSILGGLLAADGAVRVLRPDSSNNNSNNNSKHLKQNLAKNLRRAAITICTIWAVFFIFAQVASLPLRIIKRVVWGVAFLAERDPRTSVSFIEGILSTLNSTFWAVLVATPEAALYFIRYYYPAPMDKLFLDSLMAYTADIENTNFRLKTSKQINKIGSQFSVDQDQKKPEWSRNLFAFLHRFWYRLRILIGLWAFSFIPVVGFLAWPLATFIYVAEKVNYGAAVGLFLLSLISPAAVKYVRGPVFRQLFELRALARELVEPYLSRSKMTKEQQSAWLVKNDAVITGFTVPLFVLLWIPFVGPVVYFTLANACAARLCLEIFDQADLDNEAISPDSSNTTLDPSKLKLEFFAPVIAKKLLSTAVQADVFLEAVRNFVVQQVDQLLEVILSQVLGVKKD</sequence>
<proteinExistence type="predicted"/>
<dbReference type="AlphaFoldDB" id="A0AAD5ST24"/>
<name>A0AAD5ST24_9FUNG</name>
<reference evidence="2" key="1">
    <citation type="submission" date="2020-05" db="EMBL/GenBank/DDBJ databases">
        <title>Phylogenomic resolution of chytrid fungi.</title>
        <authorList>
            <person name="Stajich J.E."/>
            <person name="Amses K."/>
            <person name="Simmons R."/>
            <person name="Seto K."/>
            <person name="Myers J."/>
            <person name="Bonds A."/>
            <person name="Quandt C.A."/>
            <person name="Barry K."/>
            <person name="Liu P."/>
            <person name="Grigoriev I."/>
            <person name="Longcore J.E."/>
            <person name="James T.Y."/>
        </authorList>
    </citation>
    <scope>NUCLEOTIDE SEQUENCE</scope>
    <source>
        <strain evidence="2">JEL0513</strain>
    </source>
</reference>
<feature type="transmembrane region" description="Helical" evidence="1">
    <location>
        <begin position="72"/>
        <end position="92"/>
    </location>
</feature>
<feature type="transmembrane region" description="Helical" evidence="1">
    <location>
        <begin position="310"/>
        <end position="336"/>
    </location>
</feature>
<evidence type="ECO:0000256" key="1">
    <source>
        <dbReference type="SAM" id="Phobius"/>
    </source>
</evidence>
<keyword evidence="1" id="KW-0812">Transmembrane</keyword>